<organism evidence="2 3">
    <name type="scientific">Capnocytophaga canis</name>
    <dbReference type="NCBI Taxonomy" id="1848903"/>
    <lineage>
        <taxon>Bacteria</taxon>
        <taxon>Pseudomonadati</taxon>
        <taxon>Bacteroidota</taxon>
        <taxon>Flavobacteriia</taxon>
        <taxon>Flavobacteriales</taxon>
        <taxon>Flavobacteriaceae</taxon>
        <taxon>Capnocytophaga</taxon>
    </lineage>
</organism>
<feature type="region of interest" description="Disordered" evidence="1">
    <location>
        <begin position="254"/>
        <end position="278"/>
    </location>
</feature>
<reference evidence="2 3" key="1">
    <citation type="submission" date="2015-01" db="EMBL/GenBank/DDBJ databases">
        <authorList>
            <person name="Xiang T."/>
            <person name="Song Y."/>
            <person name="Huang L."/>
            <person name="Wang B."/>
            <person name="Wu P."/>
        </authorList>
    </citation>
    <scope>NUCLEOTIDE SEQUENCE [LARGE SCALE GENOMIC DNA]</scope>
    <source>
        <strain evidence="2 3">CcD93</strain>
    </source>
</reference>
<dbReference type="AlphaFoldDB" id="A0A0B7ITF6"/>
<feature type="compositionally biased region" description="Polar residues" evidence="1">
    <location>
        <begin position="255"/>
        <end position="266"/>
    </location>
</feature>
<protein>
    <submittedName>
        <fullName evidence="2">Uncharacterized protein</fullName>
    </submittedName>
</protein>
<gene>
    <name evidence="2" type="ORF">CCAND93_630001</name>
</gene>
<evidence type="ECO:0000256" key="1">
    <source>
        <dbReference type="SAM" id="MobiDB-lite"/>
    </source>
</evidence>
<evidence type="ECO:0000313" key="2">
    <source>
        <dbReference type="EMBL" id="CEN53904.1"/>
    </source>
</evidence>
<dbReference type="Proteomes" id="UP000038200">
    <property type="component" value="Unassembled WGS sequence"/>
</dbReference>
<dbReference type="EMBL" id="CDOL01000254">
    <property type="protein sequence ID" value="CEN53904.1"/>
    <property type="molecule type" value="Genomic_DNA"/>
</dbReference>
<proteinExistence type="predicted"/>
<name>A0A0B7ITF6_9FLAO</name>
<sequence>MPGKDKNLFNDKHKYDGLDETHDVICFNDLSQTDFKNFYNDVTDGIAVNWKNDRKFYIPYHKAPKIVGTFNYGLKNADGSDLRRIFFVTFSSYYHYKSEEFEEWQPRYDFGHRFFTEWTANDRNWFYNFAFRCVELYMKNLETPFEAPMENIEKNNLRATIGDNFLEWADVYFEDEPFDNYISKNQLLNEYRIAMPKSPITPNGFKKSMQHYCKLRGYVFNPEYAEGYQKDKKRITRFIDGKTQECFYFTKKQEASNQVSSSQDTSTQKDIDTSGLDF</sequence>
<accession>A0A0B7ITF6</accession>
<evidence type="ECO:0000313" key="3">
    <source>
        <dbReference type="Proteomes" id="UP000038200"/>
    </source>
</evidence>